<comment type="caution">
    <text evidence="3">The sequence shown here is derived from an EMBL/GenBank/DDBJ whole genome shotgun (WGS) entry which is preliminary data.</text>
</comment>
<dbReference type="Proteomes" id="UP001162131">
    <property type="component" value="Unassembled WGS sequence"/>
</dbReference>
<dbReference type="EMBL" id="CAJZBQ010000008">
    <property type="protein sequence ID" value="CAG9312593.1"/>
    <property type="molecule type" value="Genomic_DNA"/>
</dbReference>
<proteinExistence type="predicted"/>
<accession>A0AAU9IW93</accession>
<name>A0AAU9IW93_9CILI</name>
<evidence type="ECO:0000313" key="4">
    <source>
        <dbReference type="Proteomes" id="UP001162131"/>
    </source>
</evidence>
<reference evidence="3" key="1">
    <citation type="submission" date="2021-09" db="EMBL/GenBank/DDBJ databases">
        <authorList>
            <consortium name="AG Swart"/>
            <person name="Singh M."/>
            <person name="Singh A."/>
            <person name="Seah K."/>
            <person name="Emmerich C."/>
        </authorList>
    </citation>
    <scope>NUCLEOTIDE SEQUENCE</scope>
    <source>
        <strain evidence="3">ATCC30299</strain>
    </source>
</reference>
<keyword evidence="4" id="KW-1185">Reference proteome</keyword>
<keyword evidence="2" id="KW-1133">Transmembrane helix</keyword>
<feature type="transmembrane region" description="Helical" evidence="2">
    <location>
        <begin position="30"/>
        <end position="52"/>
    </location>
</feature>
<keyword evidence="2" id="KW-0472">Membrane</keyword>
<evidence type="ECO:0000313" key="3">
    <source>
        <dbReference type="EMBL" id="CAG9312593.1"/>
    </source>
</evidence>
<feature type="compositionally biased region" description="Basic and acidic residues" evidence="1">
    <location>
        <begin position="117"/>
        <end position="132"/>
    </location>
</feature>
<dbReference type="AlphaFoldDB" id="A0AAU9IW93"/>
<sequence length="132" mass="14892">MELRAKLVCAVTIYCGLYYLMGSLSTPASIFFFIVIAIANIYFLVYWAYYLLKSLFSAIFKKVGNLRTRRKVQSQSAVRSLRSSLEESRLVSRSVNLSIISNDNLLSESQAPVSTAKNDKENFEESSKIISV</sequence>
<keyword evidence="2" id="KW-0812">Transmembrane</keyword>
<evidence type="ECO:0000256" key="2">
    <source>
        <dbReference type="SAM" id="Phobius"/>
    </source>
</evidence>
<evidence type="ECO:0000256" key="1">
    <source>
        <dbReference type="SAM" id="MobiDB-lite"/>
    </source>
</evidence>
<feature type="region of interest" description="Disordered" evidence="1">
    <location>
        <begin position="111"/>
        <end position="132"/>
    </location>
</feature>
<gene>
    <name evidence="3" type="ORF">BSTOLATCC_MIC7122</name>
</gene>
<organism evidence="3 4">
    <name type="scientific">Blepharisma stoltei</name>
    <dbReference type="NCBI Taxonomy" id="1481888"/>
    <lineage>
        <taxon>Eukaryota</taxon>
        <taxon>Sar</taxon>
        <taxon>Alveolata</taxon>
        <taxon>Ciliophora</taxon>
        <taxon>Postciliodesmatophora</taxon>
        <taxon>Heterotrichea</taxon>
        <taxon>Heterotrichida</taxon>
        <taxon>Blepharismidae</taxon>
        <taxon>Blepharisma</taxon>
    </lineage>
</organism>
<feature type="transmembrane region" description="Helical" evidence="2">
    <location>
        <begin position="7"/>
        <end position="24"/>
    </location>
</feature>
<protein>
    <submittedName>
        <fullName evidence="3">Uncharacterized protein</fullName>
    </submittedName>
</protein>